<dbReference type="GO" id="GO:0008757">
    <property type="term" value="F:S-adenosylmethionine-dependent methyltransferase activity"/>
    <property type="evidence" value="ECO:0007669"/>
    <property type="project" value="InterPro"/>
</dbReference>
<evidence type="ECO:0000313" key="3">
    <source>
        <dbReference type="Proteomes" id="UP000277671"/>
    </source>
</evidence>
<sequence length="385" mass="41637">MRRICYEEETCRLASSMGLANTQSHLHDECMAGEAVPSAAPEAMTDQQARRWVEVLDHLTRAIPSGAVTVVVDGFDAYAGLVADRLAAALHGTGRPCARLTGTAPLATEDSWRAEQGPEIVALADGPRWRERPPTGKWDVVIWLRRPPGGRSGRGDHEDGCDIVVDLHDPLWPVIRHLDARLVARDLWHLSESRAFFAIRAETWDTRFGDDLPAYAAAVAEAGLPLGGSVVDVGCGTGRALPALREAVGPYGHVIGLDLTPEMLTVARTRARERLATLVLGDARQLPVRDGAVDAVFAAGLIMHLPEPDAGLRELARITRPGGLLILFHPSGRAALAARHGRPVRPDEPLSQTPLRTSAGQAGWHLTRYDDAVHRFLAIAVRVGR</sequence>
<dbReference type="AlphaFoldDB" id="A0A495JTF7"/>
<comment type="caution">
    <text evidence="2">The sequence shown here is derived from an EMBL/GenBank/DDBJ whole genome shotgun (WGS) entry which is preliminary data.</text>
</comment>
<dbReference type="Gene3D" id="3.40.50.150">
    <property type="entry name" value="Vaccinia Virus protein VP39"/>
    <property type="match status" value="1"/>
</dbReference>
<dbReference type="GO" id="GO:0032259">
    <property type="term" value="P:methylation"/>
    <property type="evidence" value="ECO:0007669"/>
    <property type="project" value="UniProtKB-KW"/>
</dbReference>
<protein>
    <submittedName>
        <fullName evidence="2">Methyltransferase family protein</fullName>
    </submittedName>
</protein>
<proteinExistence type="predicted"/>
<keyword evidence="3" id="KW-1185">Reference proteome</keyword>
<dbReference type="EMBL" id="RBKT01000001">
    <property type="protein sequence ID" value="RKR92273.1"/>
    <property type="molecule type" value="Genomic_DNA"/>
</dbReference>
<dbReference type="Pfam" id="PF08241">
    <property type="entry name" value="Methyltransf_11"/>
    <property type="match status" value="1"/>
</dbReference>
<feature type="domain" description="Methyltransferase type 11" evidence="1">
    <location>
        <begin position="231"/>
        <end position="327"/>
    </location>
</feature>
<dbReference type="CDD" id="cd02440">
    <property type="entry name" value="AdoMet_MTases"/>
    <property type="match status" value="1"/>
</dbReference>
<dbReference type="PANTHER" id="PTHR43591">
    <property type="entry name" value="METHYLTRANSFERASE"/>
    <property type="match status" value="1"/>
</dbReference>
<keyword evidence="2" id="KW-0489">Methyltransferase</keyword>
<name>A0A495JTF7_9ACTN</name>
<dbReference type="PANTHER" id="PTHR43591:SF24">
    <property type="entry name" value="2-METHOXY-6-POLYPRENYL-1,4-BENZOQUINOL METHYLASE, MITOCHONDRIAL"/>
    <property type="match status" value="1"/>
</dbReference>
<keyword evidence="2" id="KW-0808">Transferase</keyword>
<dbReference type="SUPFAM" id="SSF53335">
    <property type="entry name" value="S-adenosyl-L-methionine-dependent methyltransferases"/>
    <property type="match status" value="1"/>
</dbReference>
<organism evidence="2 3">
    <name type="scientific">Micromonospora pisi</name>
    <dbReference type="NCBI Taxonomy" id="589240"/>
    <lineage>
        <taxon>Bacteria</taxon>
        <taxon>Bacillati</taxon>
        <taxon>Actinomycetota</taxon>
        <taxon>Actinomycetes</taxon>
        <taxon>Micromonosporales</taxon>
        <taxon>Micromonosporaceae</taxon>
        <taxon>Micromonospora</taxon>
    </lineage>
</organism>
<accession>A0A495JTF7</accession>
<dbReference type="InterPro" id="IPR029063">
    <property type="entry name" value="SAM-dependent_MTases_sf"/>
</dbReference>
<dbReference type="Proteomes" id="UP000277671">
    <property type="component" value="Unassembled WGS sequence"/>
</dbReference>
<evidence type="ECO:0000313" key="2">
    <source>
        <dbReference type="EMBL" id="RKR92273.1"/>
    </source>
</evidence>
<gene>
    <name evidence="2" type="ORF">BDK92_6711</name>
</gene>
<reference evidence="2 3" key="1">
    <citation type="submission" date="2018-10" db="EMBL/GenBank/DDBJ databases">
        <title>Sequencing the genomes of 1000 actinobacteria strains.</title>
        <authorList>
            <person name="Klenk H.-P."/>
        </authorList>
    </citation>
    <scope>NUCLEOTIDE SEQUENCE [LARGE SCALE GENOMIC DNA]</scope>
    <source>
        <strain evidence="2 3">DSM 45175</strain>
    </source>
</reference>
<evidence type="ECO:0000259" key="1">
    <source>
        <dbReference type="Pfam" id="PF08241"/>
    </source>
</evidence>
<dbReference type="InterPro" id="IPR013216">
    <property type="entry name" value="Methyltransf_11"/>
</dbReference>